<dbReference type="OrthoDB" id="10268159at2759"/>
<organism evidence="1 2">
    <name type="scientific">Ophiocordyceps camponoti-floridani</name>
    <dbReference type="NCBI Taxonomy" id="2030778"/>
    <lineage>
        <taxon>Eukaryota</taxon>
        <taxon>Fungi</taxon>
        <taxon>Dikarya</taxon>
        <taxon>Ascomycota</taxon>
        <taxon>Pezizomycotina</taxon>
        <taxon>Sordariomycetes</taxon>
        <taxon>Hypocreomycetidae</taxon>
        <taxon>Hypocreales</taxon>
        <taxon>Ophiocordycipitaceae</taxon>
        <taxon>Ophiocordyceps</taxon>
    </lineage>
</organism>
<evidence type="ECO:0000313" key="1">
    <source>
        <dbReference type="EMBL" id="KAF4585565.1"/>
    </source>
</evidence>
<sequence>MCARTIYYRRCVTCNNEDWEPMPPILCEEASRRTLKRAGNCKTGIQTLHTPLDPDERFVCFECRHGLVRPQARRNGGAGGQCCNIL</sequence>
<dbReference type="AlphaFoldDB" id="A0A8H4Q533"/>
<keyword evidence="2" id="KW-1185">Reference proteome</keyword>
<name>A0A8H4Q533_9HYPO</name>
<dbReference type="Proteomes" id="UP000562929">
    <property type="component" value="Unassembled WGS sequence"/>
</dbReference>
<accession>A0A8H4Q533</accession>
<reference evidence="1 2" key="1">
    <citation type="journal article" date="2020" name="G3 (Bethesda)">
        <title>Genetic Underpinnings of Host Manipulation by Ophiocordyceps as Revealed by Comparative Transcriptomics.</title>
        <authorList>
            <person name="Will I."/>
            <person name="Das B."/>
            <person name="Trinh T."/>
            <person name="Brachmann A."/>
            <person name="Ohm R.A."/>
            <person name="de Bekker C."/>
        </authorList>
    </citation>
    <scope>NUCLEOTIDE SEQUENCE [LARGE SCALE GENOMIC DNA]</scope>
    <source>
        <strain evidence="1 2">EC05</strain>
    </source>
</reference>
<proteinExistence type="predicted"/>
<protein>
    <submittedName>
        <fullName evidence="1">Uncharacterized protein</fullName>
    </submittedName>
</protein>
<dbReference type="EMBL" id="JAACLJ010000005">
    <property type="protein sequence ID" value="KAF4585565.1"/>
    <property type="molecule type" value="Genomic_DNA"/>
</dbReference>
<evidence type="ECO:0000313" key="2">
    <source>
        <dbReference type="Proteomes" id="UP000562929"/>
    </source>
</evidence>
<comment type="caution">
    <text evidence="1">The sequence shown here is derived from an EMBL/GenBank/DDBJ whole genome shotgun (WGS) entry which is preliminary data.</text>
</comment>
<gene>
    <name evidence="1" type="ORF">GQ602_004870</name>
</gene>